<evidence type="ECO:0000313" key="9">
    <source>
        <dbReference type="EMBL" id="MET3589191.1"/>
    </source>
</evidence>
<dbReference type="Gene3D" id="2.40.128.260">
    <property type="entry name" value="Type IV secretion system, VirB10/TraB/TrbI"/>
    <property type="match status" value="2"/>
</dbReference>
<keyword evidence="6 8" id="KW-0472">Membrane</keyword>
<keyword evidence="10" id="KW-1185">Reference proteome</keyword>
<dbReference type="InterPro" id="IPR042217">
    <property type="entry name" value="T4SS_VirB10/TrbI"/>
</dbReference>
<accession>A0ABV2HF73</accession>
<dbReference type="EMBL" id="JBEPLI010000001">
    <property type="protein sequence ID" value="MET3589191.1"/>
    <property type="molecule type" value="Genomic_DNA"/>
</dbReference>
<dbReference type="RefSeq" id="WP_354188526.1">
    <property type="nucleotide sequence ID" value="NZ_JBEPLI010000001.1"/>
</dbReference>
<keyword evidence="3" id="KW-1003">Cell membrane</keyword>
<dbReference type="Proteomes" id="UP001549086">
    <property type="component" value="Unassembled WGS sequence"/>
</dbReference>
<feature type="compositionally biased region" description="Basic and acidic residues" evidence="7">
    <location>
        <begin position="1"/>
        <end position="19"/>
    </location>
</feature>
<feature type="compositionally biased region" description="Basic and acidic residues" evidence="7">
    <location>
        <begin position="325"/>
        <end position="336"/>
    </location>
</feature>
<evidence type="ECO:0000256" key="4">
    <source>
        <dbReference type="ARBA" id="ARBA00022692"/>
    </source>
</evidence>
<evidence type="ECO:0000256" key="1">
    <source>
        <dbReference type="ARBA" id="ARBA00004162"/>
    </source>
</evidence>
<proteinExistence type="inferred from homology"/>
<evidence type="ECO:0000256" key="7">
    <source>
        <dbReference type="SAM" id="MobiDB-lite"/>
    </source>
</evidence>
<gene>
    <name evidence="9" type="ORF">ABID23_000261</name>
</gene>
<name>A0ABV2HF73_9HYPH</name>
<feature type="compositionally biased region" description="Basic and acidic residues" evidence="7">
    <location>
        <begin position="161"/>
        <end position="172"/>
    </location>
</feature>
<reference evidence="9 10" key="1">
    <citation type="submission" date="2024-06" db="EMBL/GenBank/DDBJ databases">
        <title>Genomic Encyclopedia of Type Strains, Phase IV (KMG-IV): sequencing the most valuable type-strain genomes for metagenomic binning, comparative biology and taxonomic classification.</title>
        <authorList>
            <person name="Goeker M."/>
        </authorList>
    </citation>
    <scope>NUCLEOTIDE SEQUENCE [LARGE SCALE GENOMIC DNA]</scope>
    <source>
        <strain evidence="9 10">DSM 23649</strain>
    </source>
</reference>
<dbReference type="CDD" id="cd16429">
    <property type="entry name" value="VirB10"/>
    <property type="match status" value="1"/>
</dbReference>
<feature type="transmembrane region" description="Helical" evidence="8">
    <location>
        <begin position="46"/>
        <end position="64"/>
    </location>
</feature>
<feature type="region of interest" description="Disordered" evidence="7">
    <location>
        <begin position="1"/>
        <end position="37"/>
    </location>
</feature>
<evidence type="ECO:0000256" key="5">
    <source>
        <dbReference type="ARBA" id="ARBA00022989"/>
    </source>
</evidence>
<sequence length="389" mass="42829">MFNKQKGDEINKGAKKDNTEQTYIEGAYGSSELGSERRPTIPGARALLGVGLVVVIAIPIALTWKALRMHNTVDIEEEKPQQTVQQVIPSYIPRVIEEPEVIEEVEKPTQAADDSKNEMPAALAKLLQTTIPSHLIKDIEEIARTRMLNSSLNNGGGESSSIDHSKDPYHHDQNSSALFDNLQPVRLGQSRAAQLHNRDLLITQGTQIDCILETKIVTSQPGMTTCHLTRDVYSTSGRVVLLDRGSKVVGFYQSGVQQGQSRVFVQWSRVETPSGIIINLDSPGTGPLGESGIGGWIDTHFWQRFGGAIMVSIIGDLGEWVKEKMGRGSKEEKEKPQSQNVQGAESVVSEVLQNSINIAPTLYKNQGERVNIFVARDLDFSDVYSLVTR</sequence>
<keyword evidence="4 8" id="KW-0812">Transmembrane</keyword>
<dbReference type="NCBIfam" id="NF038091">
    <property type="entry name" value="T4SS_VirB10"/>
    <property type="match status" value="1"/>
</dbReference>
<dbReference type="InterPro" id="IPR047695">
    <property type="entry name" value="T4SS_VirB10/PtlG"/>
</dbReference>
<comment type="caution">
    <text evidence="9">The sequence shown here is derived from an EMBL/GenBank/DDBJ whole genome shotgun (WGS) entry which is preliminary data.</text>
</comment>
<dbReference type="InterPro" id="IPR005498">
    <property type="entry name" value="T4SS_VirB10/TraB/TrbI"/>
</dbReference>
<evidence type="ECO:0000256" key="2">
    <source>
        <dbReference type="ARBA" id="ARBA00010265"/>
    </source>
</evidence>
<keyword evidence="5 8" id="KW-1133">Transmembrane helix</keyword>
<feature type="region of interest" description="Disordered" evidence="7">
    <location>
        <begin position="325"/>
        <end position="344"/>
    </location>
</feature>
<protein>
    <submittedName>
        <fullName evidence="9">Type IV secretion system protein VirB10</fullName>
    </submittedName>
</protein>
<feature type="region of interest" description="Disordered" evidence="7">
    <location>
        <begin position="150"/>
        <end position="172"/>
    </location>
</feature>
<evidence type="ECO:0000256" key="8">
    <source>
        <dbReference type="SAM" id="Phobius"/>
    </source>
</evidence>
<evidence type="ECO:0000256" key="3">
    <source>
        <dbReference type="ARBA" id="ARBA00022475"/>
    </source>
</evidence>
<dbReference type="Pfam" id="PF03743">
    <property type="entry name" value="TrbI"/>
    <property type="match status" value="1"/>
</dbReference>
<evidence type="ECO:0000313" key="10">
    <source>
        <dbReference type="Proteomes" id="UP001549086"/>
    </source>
</evidence>
<evidence type="ECO:0000256" key="6">
    <source>
        <dbReference type="ARBA" id="ARBA00023136"/>
    </source>
</evidence>
<comment type="subcellular location">
    <subcellularLocation>
        <location evidence="1">Cell membrane</location>
        <topology evidence="1">Single-pass membrane protein</topology>
    </subcellularLocation>
</comment>
<organism evidence="9 10">
    <name type="scientific">Bartonella silvatica</name>
    <dbReference type="NCBI Taxonomy" id="357760"/>
    <lineage>
        <taxon>Bacteria</taxon>
        <taxon>Pseudomonadati</taxon>
        <taxon>Pseudomonadota</taxon>
        <taxon>Alphaproteobacteria</taxon>
        <taxon>Hyphomicrobiales</taxon>
        <taxon>Bartonellaceae</taxon>
        <taxon>Bartonella</taxon>
    </lineage>
</organism>
<comment type="similarity">
    <text evidence="2">Belongs to the TrbI/VirB10 family.</text>
</comment>